<dbReference type="STRING" id="4577.A0A1D6JPZ9"/>
<sequence length="87" mass="9620">MVIGAANALVMVKRGRLASTPRCTSKSYRFRVLWLYITWAGLTTVGLESRLVGEDLNGCAFVYCSLSFLDKIFCGIALFALESYEGK</sequence>
<reference evidence="1" key="1">
    <citation type="submission" date="2015-12" db="EMBL/GenBank/DDBJ databases">
        <title>Update maize B73 reference genome by single molecule sequencing technologies.</title>
        <authorList>
            <consortium name="Maize Genome Sequencing Project"/>
            <person name="Ware D."/>
        </authorList>
    </citation>
    <scope>NUCLEOTIDE SEQUENCE [LARGE SCALE GENOMIC DNA]</scope>
    <source>
        <tissue evidence="1">Seedling</tissue>
    </source>
</reference>
<proteinExistence type="predicted"/>
<dbReference type="EMBL" id="CM007647">
    <property type="protein sequence ID" value="ONL94070.1"/>
    <property type="molecule type" value="Genomic_DNA"/>
</dbReference>
<dbReference type="InParanoid" id="A0A1D6JPZ9"/>
<dbReference type="AlphaFoldDB" id="A0A1D6JPZ9"/>
<name>A0A1D6JPZ9_MAIZE</name>
<accession>A0A317YG96</accession>
<protein>
    <submittedName>
        <fullName evidence="1">Major facilitator superfamily protein</fullName>
    </submittedName>
</protein>
<accession>A0A1D6JPZ9</accession>
<gene>
    <name evidence="1" type="ORF">ZEAMMB73_Zm00001d027831</name>
</gene>
<evidence type="ECO:0000313" key="1">
    <source>
        <dbReference type="EMBL" id="ONL94070.1"/>
    </source>
</evidence>
<organism evidence="1">
    <name type="scientific">Zea mays</name>
    <name type="common">Maize</name>
    <dbReference type="NCBI Taxonomy" id="4577"/>
    <lineage>
        <taxon>Eukaryota</taxon>
        <taxon>Viridiplantae</taxon>
        <taxon>Streptophyta</taxon>
        <taxon>Embryophyta</taxon>
        <taxon>Tracheophyta</taxon>
        <taxon>Spermatophyta</taxon>
        <taxon>Magnoliopsida</taxon>
        <taxon>Liliopsida</taxon>
        <taxon>Poales</taxon>
        <taxon>Poaceae</taxon>
        <taxon>PACMAD clade</taxon>
        <taxon>Panicoideae</taxon>
        <taxon>Andropogonodae</taxon>
        <taxon>Andropogoneae</taxon>
        <taxon>Tripsacinae</taxon>
        <taxon>Zea</taxon>
    </lineage>
</organism>